<protein>
    <recommendedName>
        <fullName evidence="3">F-box protein</fullName>
    </recommendedName>
</protein>
<gene>
    <name evidence="1" type="ORF">OSB04_032006</name>
</gene>
<organism evidence="1 2">
    <name type="scientific">Centaurea solstitialis</name>
    <name type="common">yellow star-thistle</name>
    <dbReference type="NCBI Taxonomy" id="347529"/>
    <lineage>
        <taxon>Eukaryota</taxon>
        <taxon>Viridiplantae</taxon>
        <taxon>Streptophyta</taxon>
        <taxon>Embryophyta</taxon>
        <taxon>Tracheophyta</taxon>
        <taxon>Spermatophyta</taxon>
        <taxon>Magnoliopsida</taxon>
        <taxon>eudicotyledons</taxon>
        <taxon>Gunneridae</taxon>
        <taxon>Pentapetalae</taxon>
        <taxon>asterids</taxon>
        <taxon>campanulids</taxon>
        <taxon>Asterales</taxon>
        <taxon>Asteraceae</taxon>
        <taxon>Carduoideae</taxon>
        <taxon>Cardueae</taxon>
        <taxon>Centaureinae</taxon>
        <taxon>Centaurea</taxon>
    </lineage>
</organism>
<dbReference type="PANTHER" id="PTHR47149:SF1">
    <property type="entry name" value="F-BOX PROTEIN RMF"/>
    <property type="match status" value="1"/>
</dbReference>
<accession>A0AA38SVR5</accession>
<proteinExistence type="predicted"/>
<sequence>MGKRLRGAKSICCCASPRFTSSSSSLSSFSWHEEDVWTEIAKYLDGKSLVMLASTSKWFLNVVMDESVWKFACLRDLQVPDCSETAFKWVKLYASAFGGGHSYAFRQKEKHIDWMRIGAFCFDSPDAFLMENLTCPSKLPKEDTMQNMLNSYGSCVLHNIKTGIWIADLQLVRCPVCDLNTCDGTMQVLDARHLELFLTEGYQKGNWEYKLVGSHDIRKHVDSASGGIFDIKYLKASSTAELFNLKSWVGKPNDWQPKAMVTYHAVAINTNLQENEGLHIKYHVMTSGDTGEIVSIRISQQLL</sequence>
<dbReference type="AlphaFoldDB" id="A0AA38SVR5"/>
<keyword evidence="2" id="KW-1185">Reference proteome</keyword>
<dbReference type="EMBL" id="JARYMX010000008">
    <property type="protein sequence ID" value="KAJ9539273.1"/>
    <property type="molecule type" value="Genomic_DNA"/>
</dbReference>
<evidence type="ECO:0000313" key="1">
    <source>
        <dbReference type="EMBL" id="KAJ9539273.1"/>
    </source>
</evidence>
<evidence type="ECO:0008006" key="3">
    <source>
        <dbReference type="Google" id="ProtNLM"/>
    </source>
</evidence>
<dbReference type="Proteomes" id="UP001172457">
    <property type="component" value="Chromosome 8"/>
</dbReference>
<dbReference type="GO" id="GO:0005634">
    <property type="term" value="C:nucleus"/>
    <property type="evidence" value="ECO:0007669"/>
    <property type="project" value="TreeGrafter"/>
</dbReference>
<dbReference type="PANTHER" id="PTHR47149">
    <property type="entry name" value="F-BOX PROTEIN RMF"/>
    <property type="match status" value="1"/>
</dbReference>
<dbReference type="InterPro" id="IPR036047">
    <property type="entry name" value="F-box-like_dom_sf"/>
</dbReference>
<evidence type="ECO:0000313" key="2">
    <source>
        <dbReference type="Proteomes" id="UP001172457"/>
    </source>
</evidence>
<name>A0AA38SVR5_9ASTR</name>
<reference evidence="1" key="1">
    <citation type="submission" date="2023-03" db="EMBL/GenBank/DDBJ databases">
        <title>Chromosome-scale reference genome and RAD-based genetic map of yellow starthistle (Centaurea solstitialis) reveal putative structural variation and QTLs associated with invader traits.</title>
        <authorList>
            <person name="Reatini B."/>
            <person name="Cang F.A."/>
            <person name="Jiang Q."/>
            <person name="Mckibben M.T.W."/>
            <person name="Barker M.S."/>
            <person name="Rieseberg L.H."/>
            <person name="Dlugosch K.M."/>
        </authorList>
    </citation>
    <scope>NUCLEOTIDE SEQUENCE</scope>
    <source>
        <strain evidence="1">CAN-66</strain>
        <tissue evidence="1">Leaf</tissue>
    </source>
</reference>
<dbReference type="Gene3D" id="1.20.1280.50">
    <property type="match status" value="1"/>
</dbReference>
<dbReference type="GO" id="GO:0061458">
    <property type="term" value="P:reproductive system development"/>
    <property type="evidence" value="ECO:0007669"/>
    <property type="project" value="TreeGrafter"/>
</dbReference>
<dbReference type="SUPFAM" id="SSF81383">
    <property type="entry name" value="F-box domain"/>
    <property type="match status" value="1"/>
</dbReference>
<comment type="caution">
    <text evidence="1">The sequence shown here is derived from an EMBL/GenBank/DDBJ whole genome shotgun (WGS) entry which is preliminary data.</text>
</comment>